<evidence type="ECO:0000256" key="4">
    <source>
        <dbReference type="ARBA" id="ARBA00022737"/>
    </source>
</evidence>
<feature type="domain" description="ABC transporter" evidence="9">
    <location>
        <begin position="22"/>
        <end position="259"/>
    </location>
</feature>
<evidence type="ECO:0000256" key="3">
    <source>
        <dbReference type="ARBA" id="ARBA00022597"/>
    </source>
</evidence>
<accession>A0A4R6KJU4</accession>
<dbReference type="EMBL" id="SNWQ01000003">
    <property type="protein sequence ID" value="TDO51584.1"/>
    <property type="molecule type" value="Genomic_DNA"/>
</dbReference>
<dbReference type="PANTHER" id="PTHR43790:SF3">
    <property type="entry name" value="D-ALLOSE IMPORT ATP-BINDING PROTEIN ALSA-RELATED"/>
    <property type="match status" value="1"/>
</dbReference>
<keyword evidence="5" id="KW-0547">Nucleotide-binding</keyword>
<evidence type="ECO:0000256" key="1">
    <source>
        <dbReference type="ARBA" id="ARBA00022448"/>
    </source>
</evidence>
<evidence type="ECO:0000313" key="10">
    <source>
        <dbReference type="EMBL" id="TDO51584.1"/>
    </source>
</evidence>
<dbReference type="InterPro" id="IPR027417">
    <property type="entry name" value="P-loop_NTPase"/>
</dbReference>
<evidence type="ECO:0000256" key="2">
    <source>
        <dbReference type="ARBA" id="ARBA00022475"/>
    </source>
</evidence>
<dbReference type="PANTHER" id="PTHR43790">
    <property type="entry name" value="CARBOHYDRATE TRANSPORT ATP-BINDING PROTEIN MG119-RELATED"/>
    <property type="match status" value="1"/>
</dbReference>
<organism evidence="10 11">
    <name type="scientific">Kribbella caucasensis</name>
    <dbReference type="NCBI Taxonomy" id="2512215"/>
    <lineage>
        <taxon>Bacteria</taxon>
        <taxon>Bacillati</taxon>
        <taxon>Actinomycetota</taxon>
        <taxon>Actinomycetes</taxon>
        <taxon>Propionibacteriales</taxon>
        <taxon>Kribbellaceae</taxon>
        <taxon>Kribbella</taxon>
    </lineage>
</organism>
<dbReference type="CDD" id="cd03215">
    <property type="entry name" value="ABC_Carb_Monos_II"/>
    <property type="match status" value="1"/>
</dbReference>
<dbReference type="GO" id="GO:0016887">
    <property type="term" value="F:ATP hydrolysis activity"/>
    <property type="evidence" value="ECO:0007669"/>
    <property type="project" value="InterPro"/>
</dbReference>
<evidence type="ECO:0000313" key="11">
    <source>
        <dbReference type="Proteomes" id="UP000295388"/>
    </source>
</evidence>
<feature type="domain" description="ABC transporter" evidence="9">
    <location>
        <begin position="280"/>
        <end position="527"/>
    </location>
</feature>
<evidence type="ECO:0000256" key="7">
    <source>
        <dbReference type="ARBA" id="ARBA00022967"/>
    </source>
</evidence>
<dbReference type="Pfam" id="PF00005">
    <property type="entry name" value="ABC_tran"/>
    <property type="match status" value="2"/>
</dbReference>
<dbReference type="Proteomes" id="UP000295388">
    <property type="component" value="Unassembled WGS sequence"/>
</dbReference>
<keyword evidence="6 10" id="KW-0067">ATP-binding</keyword>
<keyword evidence="1" id="KW-0813">Transport</keyword>
<evidence type="ECO:0000256" key="6">
    <source>
        <dbReference type="ARBA" id="ARBA00022840"/>
    </source>
</evidence>
<sequence length="528" mass="56901">MDNDQPVAGAVPSVDGRATALLVARSLTKVYGSTTVLNDVDLTLHEGQVLAVVGENGAGKSTLVKILSGVVPYGEYAGTVEVDGNPAQFSSPYASDTAGVVMVPQELHVVPHLTIAENMFAAHLPGRHGLYDERAAVREARKALETFGLEVDPRAPAAVLTPSERRLIVLAAALHRSARVLILDEPTAALTEAEAGVLLDRLRSFRKAGVGIIYITHRLDELKRVADDVMVLRNGRLVAGYDSVPRQAELVSAMLGETLRSIEAIAHVAPTKPASGDPALRVRNLSVFVNDKQQRPRVLDVSLDVYPGEIVGLYGLVGAGRTELGRALFGAWPGPVTGECHIGGTQGLPKNTNRALKRGLSLLVEDRKSQGVFHGQSVSSNMTVSMLDDLSRMRLLVDKPRERHRVDEFVQKLGVRPPRTRIAIDALSGGNQQKVLLGRCLIDDLKVLILDEPTLGVDVGARRDIYQLVRKIARELEVGVLLISSDVDEVLTEADRILVMYKCRIRGEFSRGASAHDLMSAATGASMP</sequence>
<protein>
    <submittedName>
        <fullName evidence="10">Ribose transport system ATP-binding protein/D-xylose transport system ATP-binding protein/putative multiple sugar transport system ATP-binding protein</fullName>
    </submittedName>
</protein>
<evidence type="ECO:0000259" key="9">
    <source>
        <dbReference type="PROSITE" id="PS50893"/>
    </source>
</evidence>
<keyword evidence="4" id="KW-0677">Repeat</keyword>
<proteinExistence type="predicted"/>
<dbReference type="Gene3D" id="3.40.50.300">
    <property type="entry name" value="P-loop containing nucleotide triphosphate hydrolases"/>
    <property type="match status" value="2"/>
</dbReference>
<dbReference type="PROSITE" id="PS50893">
    <property type="entry name" value="ABC_TRANSPORTER_2"/>
    <property type="match status" value="2"/>
</dbReference>
<dbReference type="InterPro" id="IPR017871">
    <property type="entry name" value="ABC_transporter-like_CS"/>
</dbReference>
<comment type="caution">
    <text evidence="10">The sequence shown here is derived from an EMBL/GenBank/DDBJ whole genome shotgun (WGS) entry which is preliminary data.</text>
</comment>
<name>A0A4R6KJU4_9ACTN</name>
<evidence type="ECO:0000256" key="5">
    <source>
        <dbReference type="ARBA" id="ARBA00022741"/>
    </source>
</evidence>
<dbReference type="SMART" id="SM00382">
    <property type="entry name" value="AAA"/>
    <property type="match status" value="2"/>
</dbReference>
<dbReference type="RefSeq" id="WP_133799509.1">
    <property type="nucleotide sequence ID" value="NZ_SNWQ01000003.1"/>
</dbReference>
<dbReference type="AlphaFoldDB" id="A0A4R6KJU4"/>
<dbReference type="SUPFAM" id="SSF52540">
    <property type="entry name" value="P-loop containing nucleoside triphosphate hydrolases"/>
    <property type="match status" value="2"/>
</dbReference>
<dbReference type="InterPro" id="IPR050107">
    <property type="entry name" value="ABC_carbohydrate_import_ATPase"/>
</dbReference>
<dbReference type="PROSITE" id="PS00211">
    <property type="entry name" value="ABC_TRANSPORTER_1"/>
    <property type="match status" value="1"/>
</dbReference>
<dbReference type="CDD" id="cd03216">
    <property type="entry name" value="ABC_Carb_Monos_I"/>
    <property type="match status" value="1"/>
</dbReference>
<dbReference type="InterPro" id="IPR003439">
    <property type="entry name" value="ABC_transporter-like_ATP-bd"/>
</dbReference>
<evidence type="ECO:0000256" key="8">
    <source>
        <dbReference type="ARBA" id="ARBA00023136"/>
    </source>
</evidence>
<keyword evidence="7" id="KW-1278">Translocase</keyword>
<keyword evidence="2" id="KW-1003">Cell membrane</keyword>
<dbReference type="GO" id="GO:0005524">
    <property type="term" value="F:ATP binding"/>
    <property type="evidence" value="ECO:0007669"/>
    <property type="project" value="UniProtKB-KW"/>
</dbReference>
<keyword evidence="8" id="KW-0472">Membrane</keyword>
<reference evidence="10 11" key="1">
    <citation type="submission" date="2019-03" db="EMBL/GenBank/DDBJ databases">
        <title>Genomic Encyclopedia of Type Strains, Phase III (KMG-III): the genomes of soil and plant-associated and newly described type strains.</title>
        <authorList>
            <person name="Whitman W."/>
        </authorList>
    </citation>
    <scope>NUCLEOTIDE SEQUENCE [LARGE SCALE GENOMIC DNA]</scope>
    <source>
        <strain evidence="10 11">VKM Ac-2527</strain>
    </source>
</reference>
<keyword evidence="11" id="KW-1185">Reference proteome</keyword>
<dbReference type="OrthoDB" id="3311037at2"/>
<gene>
    <name evidence="10" type="ORF">EV643_103323</name>
</gene>
<keyword evidence="3 10" id="KW-0762">Sugar transport</keyword>
<dbReference type="InterPro" id="IPR003593">
    <property type="entry name" value="AAA+_ATPase"/>
</dbReference>